<sequence>MEQQVLSLLQATLTPNTATVSNAEQALKSLYNQSEYPFALLSLATHTDLNIGLRKSALTNFRQYIDATWSPQLEEDFQGAVYLNDEAKSQIRDKTWSVCVNADGTVDGSLQRLASSAVAHIASVDFPDNWPGLFPEIISILKTNQQDAAAQGTLRVLHEVVDAGLSQDQFFMVAPDMVDALQHITQNTQHNPLVKASAIKVLRSCLETLEGVFETDNGPAARAFLDDALKHWFPYLMHVLRQPLPEVTQEDFQKGPIDVTNKWKGEVALKTQAITMLEKVAKVRGPALLPHVSELFSIVWDELNRLAPGYTQIFVDADNSESRLIDTDGIPYSLDFLILEELDFLASALKQKVVREELSMQMQQVPGAEHTVGWLQELIRVLVIYTRIPREEEAFWEFDVNTYLCELSELTSNYTPRVAASQLLVNSLVEWLKQTPVKALLTFHEQQTSSYLQHENHFVRAGAHLALGSLFAIAPPAFHEAALGALHAAISAAQNDDSMLVQVICVIAISQYLKALPRAIGAPLQGAVIDAVKHFVDSHDLRDELESADDVKSAIIVTLRTAIMLDVSNLDSSPAMDLFFSFASDGAANFQLSELLADSFKDIVSSVAELGPEPYVRLCAKVIPSLSGAFDVAILTEESALTDLAAELVSALAEFGIDPLPGGFVGAVMPKIQRILMEGTEATLLQPATSALTHMLNKGTVQVKSWSDHSGKPSVQVCLEVVDRLLNPAYIEESAADEVGYLASTMVTKFGFESMGDYLPQLLRAVAIRLSSATRAAFIQSLLMVFASLAVHHADAVLDFLNQTEINGQNGLKVTLTQWLENSVNFAGFDEIRTNVVALSHIFELNDPRVISIQVRGDLIIEDTGRIKTRSRAKANPDRYMMIPADVKILKLLVDELHHAATSQFSNLAAARYAAEAADDVENDDGDDDWEDDDDLLDLSSEKVKNELMMFAGEGSPTGSRARDDETADYLQNWFRNQVQKQEFQNKAGMLNAEEQDRLRKLVG</sequence>
<proteinExistence type="predicted"/>
<dbReference type="GO" id="GO:0006606">
    <property type="term" value="P:protein import into nucleus"/>
    <property type="evidence" value="ECO:0007669"/>
    <property type="project" value="TreeGrafter"/>
</dbReference>
<keyword evidence="4" id="KW-0539">Nucleus</keyword>
<organism evidence="6 7">
    <name type="scientific">Dipteronia sinensis</name>
    <dbReference type="NCBI Taxonomy" id="43782"/>
    <lineage>
        <taxon>Eukaryota</taxon>
        <taxon>Viridiplantae</taxon>
        <taxon>Streptophyta</taxon>
        <taxon>Embryophyta</taxon>
        <taxon>Tracheophyta</taxon>
        <taxon>Spermatophyta</taxon>
        <taxon>Magnoliopsida</taxon>
        <taxon>eudicotyledons</taxon>
        <taxon>Gunneridae</taxon>
        <taxon>Pentapetalae</taxon>
        <taxon>rosids</taxon>
        <taxon>malvids</taxon>
        <taxon>Sapindales</taxon>
        <taxon>Sapindaceae</taxon>
        <taxon>Hippocastanoideae</taxon>
        <taxon>Acereae</taxon>
        <taxon>Dipteronia</taxon>
    </lineage>
</organism>
<protein>
    <recommendedName>
        <fullName evidence="5">Importin N-terminal domain-containing protein</fullName>
    </recommendedName>
</protein>
<evidence type="ECO:0000313" key="6">
    <source>
        <dbReference type="EMBL" id="KAK3177711.1"/>
    </source>
</evidence>
<gene>
    <name evidence="6" type="ORF">Dsin_033052</name>
</gene>
<dbReference type="SMART" id="SM00913">
    <property type="entry name" value="IBN_N"/>
    <property type="match status" value="1"/>
</dbReference>
<comment type="subcellular location">
    <subcellularLocation>
        <location evidence="1">Nucleus</location>
    </subcellularLocation>
</comment>
<dbReference type="InterPro" id="IPR011989">
    <property type="entry name" value="ARM-like"/>
</dbReference>
<keyword evidence="7" id="KW-1185">Reference proteome</keyword>
<dbReference type="Proteomes" id="UP001281410">
    <property type="component" value="Unassembled WGS sequence"/>
</dbReference>
<keyword evidence="2" id="KW-0813">Transport</keyword>
<keyword evidence="3" id="KW-0653">Protein transport</keyword>
<evidence type="ECO:0000256" key="3">
    <source>
        <dbReference type="ARBA" id="ARBA00022927"/>
    </source>
</evidence>
<dbReference type="PROSITE" id="PS50166">
    <property type="entry name" value="IMPORTIN_B_NT"/>
    <property type="match status" value="1"/>
</dbReference>
<reference evidence="6" key="1">
    <citation type="journal article" date="2023" name="Plant J.">
        <title>Genome sequences and population genomics provide insights into the demographic history, inbreeding, and mutation load of two 'living fossil' tree species of Dipteronia.</title>
        <authorList>
            <person name="Feng Y."/>
            <person name="Comes H.P."/>
            <person name="Chen J."/>
            <person name="Zhu S."/>
            <person name="Lu R."/>
            <person name="Zhang X."/>
            <person name="Li P."/>
            <person name="Qiu J."/>
            <person name="Olsen K.M."/>
            <person name="Qiu Y."/>
        </authorList>
    </citation>
    <scope>NUCLEOTIDE SEQUENCE</scope>
    <source>
        <strain evidence="6">NBL</strain>
    </source>
</reference>
<evidence type="ECO:0000256" key="1">
    <source>
        <dbReference type="ARBA" id="ARBA00004123"/>
    </source>
</evidence>
<dbReference type="GO" id="GO:0031267">
    <property type="term" value="F:small GTPase binding"/>
    <property type="evidence" value="ECO:0007669"/>
    <property type="project" value="InterPro"/>
</dbReference>
<dbReference type="PANTHER" id="PTHR10997:SF9">
    <property type="entry name" value="IMPORTIN-9"/>
    <property type="match status" value="1"/>
</dbReference>
<accession>A0AAE0DP17</accession>
<comment type="caution">
    <text evidence="6">The sequence shown here is derived from an EMBL/GenBank/DDBJ whole genome shotgun (WGS) entry which is preliminary data.</text>
</comment>
<dbReference type="Pfam" id="PF25018">
    <property type="entry name" value="HEAT_IPO9_c"/>
    <property type="match status" value="1"/>
</dbReference>
<evidence type="ECO:0000259" key="5">
    <source>
        <dbReference type="PROSITE" id="PS50166"/>
    </source>
</evidence>
<evidence type="ECO:0000256" key="4">
    <source>
        <dbReference type="ARBA" id="ARBA00023242"/>
    </source>
</evidence>
<dbReference type="Gene3D" id="1.25.10.10">
    <property type="entry name" value="Leucine-rich Repeat Variant"/>
    <property type="match status" value="1"/>
</dbReference>
<dbReference type="AlphaFoldDB" id="A0AAE0DP17"/>
<name>A0AAE0DP17_9ROSI</name>
<feature type="domain" description="Importin N-terminal" evidence="5">
    <location>
        <begin position="23"/>
        <end position="101"/>
    </location>
</feature>
<dbReference type="InterPro" id="IPR001494">
    <property type="entry name" value="Importin-beta_N"/>
</dbReference>
<dbReference type="EMBL" id="JANJYJ010000296">
    <property type="protein sequence ID" value="KAK3177711.1"/>
    <property type="molecule type" value="Genomic_DNA"/>
</dbReference>
<dbReference type="InterPro" id="IPR056840">
    <property type="entry name" value="HEAT_IPO9_central"/>
</dbReference>
<dbReference type="PANTHER" id="PTHR10997">
    <property type="entry name" value="IMPORTIN-7, 8, 11"/>
    <property type="match status" value="1"/>
</dbReference>
<evidence type="ECO:0000313" key="7">
    <source>
        <dbReference type="Proteomes" id="UP001281410"/>
    </source>
</evidence>
<evidence type="ECO:0000256" key="2">
    <source>
        <dbReference type="ARBA" id="ARBA00022448"/>
    </source>
</evidence>
<dbReference type="Pfam" id="PF03810">
    <property type="entry name" value="IBN_N"/>
    <property type="match status" value="1"/>
</dbReference>
<dbReference type="InterPro" id="IPR016024">
    <property type="entry name" value="ARM-type_fold"/>
</dbReference>
<dbReference type="GO" id="GO:0005635">
    <property type="term" value="C:nuclear envelope"/>
    <property type="evidence" value="ECO:0007669"/>
    <property type="project" value="TreeGrafter"/>
</dbReference>
<dbReference type="SUPFAM" id="SSF48371">
    <property type="entry name" value="ARM repeat"/>
    <property type="match status" value="1"/>
</dbReference>
<dbReference type="GO" id="GO:0005829">
    <property type="term" value="C:cytosol"/>
    <property type="evidence" value="ECO:0007669"/>
    <property type="project" value="TreeGrafter"/>
</dbReference>